<keyword evidence="1" id="KW-0378">Hydrolase</keyword>
<dbReference type="GO" id="GO:0004525">
    <property type="term" value="F:ribonuclease III activity"/>
    <property type="evidence" value="ECO:0007669"/>
    <property type="project" value="InterPro"/>
</dbReference>
<dbReference type="PROSITE" id="PS50142">
    <property type="entry name" value="RNASE_3_2"/>
    <property type="match status" value="2"/>
</dbReference>
<reference evidence="5 6" key="1">
    <citation type="journal article" date="2021" name="Nat. Commun.">
        <title>Genetic determinants of endophytism in the Arabidopsis root mycobiome.</title>
        <authorList>
            <person name="Mesny F."/>
            <person name="Miyauchi S."/>
            <person name="Thiergart T."/>
            <person name="Pickel B."/>
            <person name="Atanasova L."/>
            <person name="Karlsson M."/>
            <person name="Huettel B."/>
            <person name="Barry K.W."/>
            <person name="Haridas S."/>
            <person name="Chen C."/>
            <person name="Bauer D."/>
            <person name="Andreopoulos W."/>
            <person name="Pangilinan J."/>
            <person name="LaButti K."/>
            <person name="Riley R."/>
            <person name="Lipzen A."/>
            <person name="Clum A."/>
            <person name="Drula E."/>
            <person name="Henrissat B."/>
            <person name="Kohler A."/>
            <person name="Grigoriev I.V."/>
            <person name="Martin F.M."/>
            <person name="Hacquard S."/>
        </authorList>
    </citation>
    <scope>NUCLEOTIDE SEQUENCE [LARGE SCALE GENOMIC DNA]</scope>
    <source>
        <strain evidence="5 6">MPI-CAGE-CH-0241</strain>
    </source>
</reference>
<protein>
    <submittedName>
        <fullName evidence="5">Dicer-1</fullName>
    </submittedName>
</protein>
<feature type="domain" description="RNase III" evidence="4">
    <location>
        <begin position="59"/>
        <end position="89"/>
    </location>
</feature>
<dbReference type="PANTHER" id="PTHR14950:SF62">
    <property type="entry name" value="DICER-LIKE PROTEIN 1"/>
    <property type="match status" value="1"/>
</dbReference>
<keyword evidence="3" id="KW-0732">Signal</keyword>
<dbReference type="EMBL" id="JAGPYM010000047">
    <property type="protein sequence ID" value="KAH6872046.1"/>
    <property type="molecule type" value="Genomic_DNA"/>
</dbReference>
<dbReference type="Proteomes" id="UP000777438">
    <property type="component" value="Unassembled WGS sequence"/>
</dbReference>
<feature type="domain" description="RNase III" evidence="4">
    <location>
        <begin position="198"/>
        <end position="347"/>
    </location>
</feature>
<evidence type="ECO:0000313" key="6">
    <source>
        <dbReference type="Proteomes" id="UP000777438"/>
    </source>
</evidence>
<dbReference type="Pfam" id="PF24995">
    <property type="entry name" value="DSRM_2"/>
    <property type="match status" value="1"/>
</dbReference>
<comment type="caution">
    <text evidence="5">The sequence shown here is derived from an EMBL/GenBank/DDBJ whole genome shotgun (WGS) entry which is preliminary data.</text>
</comment>
<feature type="signal peptide" evidence="3">
    <location>
        <begin position="1"/>
        <end position="32"/>
    </location>
</feature>
<name>A0A9P8VRG5_9HYPO</name>
<dbReference type="CDD" id="cd00593">
    <property type="entry name" value="RIBOc"/>
    <property type="match status" value="2"/>
</dbReference>
<dbReference type="SMART" id="SM00535">
    <property type="entry name" value="RIBOc"/>
    <property type="match status" value="2"/>
</dbReference>
<sequence length="488" mass="54444">MAFPAIIHRIKSALIALNACALLDLAISPALALKALTKDSNNTGNYNKEQINLQPKIGNNYKQLEFLGDSFLKIAITISLFTLIPESDKCGAFNRRAWYPHLPLKKGKAPKTVIRHDLPDKTIANICKALIGAAYLSSKEGNIDMAVKAITWMVKSKNHKMEVFGDYFAAFEIPTWQTAKSTPKQQYLIDCIAAITRYHFGSPPLLQSAFKHPSWPYGTLPNYQRLEFLGDALLDITMVDYLYKEFTLADPQWLTEHKMAMVSNQFLGCLCAKLGLHKHLLSTTSSLIGQISEFVTELELAEEDARKEAKAGGTRIRMDFWLRASSPPKALADIIEALIGAMFVDAKYDYSVVHKFCNLFVEPYFRDMALYDTFANKHPVTFLSKKVQQELYCTNWRISAENVPCAVEEGIAALKDSDVIAAFMVHQKVAVSATSKSDRYAKVAVAKRALEKIESFEGDIVAAKKALGCNCKLEEVQEKGQQDHGTAI</sequence>
<dbReference type="InterPro" id="IPR056755">
    <property type="entry name" value="DSRM_2"/>
</dbReference>
<feature type="chain" id="PRO_5040505608" evidence="3">
    <location>
        <begin position="33"/>
        <end position="488"/>
    </location>
</feature>
<dbReference type="PROSITE" id="PS00517">
    <property type="entry name" value="RNASE_3_1"/>
    <property type="match status" value="1"/>
</dbReference>
<dbReference type="SUPFAM" id="SSF69065">
    <property type="entry name" value="RNase III domain-like"/>
    <property type="match status" value="2"/>
</dbReference>
<evidence type="ECO:0000313" key="5">
    <source>
        <dbReference type="EMBL" id="KAH6872046.1"/>
    </source>
</evidence>
<gene>
    <name evidence="5" type="ORF">B0T10DRAFT_588913</name>
</gene>
<keyword evidence="6" id="KW-1185">Reference proteome</keyword>
<dbReference type="GO" id="GO:0005634">
    <property type="term" value="C:nucleus"/>
    <property type="evidence" value="ECO:0007669"/>
    <property type="project" value="TreeGrafter"/>
</dbReference>
<dbReference type="Gene3D" id="1.10.1520.10">
    <property type="entry name" value="Ribonuclease III domain"/>
    <property type="match status" value="2"/>
</dbReference>
<dbReference type="Pfam" id="PF00636">
    <property type="entry name" value="Ribonuclease_3"/>
    <property type="match status" value="1"/>
</dbReference>
<dbReference type="InterPro" id="IPR036389">
    <property type="entry name" value="RNase_III_sf"/>
</dbReference>
<accession>A0A9P8VRG5</accession>
<keyword evidence="2" id="KW-0694">RNA-binding</keyword>
<proteinExistence type="predicted"/>
<evidence type="ECO:0000256" key="1">
    <source>
        <dbReference type="ARBA" id="ARBA00022801"/>
    </source>
</evidence>
<dbReference type="GO" id="GO:0005737">
    <property type="term" value="C:cytoplasm"/>
    <property type="evidence" value="ECO:0007669"/>
    <property type="project" value="TreeGrafter"/>
</dbReference>
<evidence type="ECO:0000256" key="2">
    <source>
        <dbReference type="ARBA" id="ARBA00022884"/>
    </source>
</evidence>
<dbReference type="GO" id="GO:0003723">
    <property type="term" value="F:RNA binding"/>
    <property type="evidence" value="ECO:0007669"/>
    <property type="project" value="UniProtKB-KW"/>
</dbReference>
<dbReference type="PANTHER" id="PTHR14950">
    <property type="entry name" value="DICER-RELATED"/>
    <property type="match status" value="1"/>
</dbReference>
<evidence type="ECO:0000259" key="4">
    <source>
        <dbReference type="PROSITE" id="PS50142"/>
    </source>
</evidence>
<dbReference type="InterPro" id="IPR000999">
    <property type="entry name" value="RNase_III_dom"/>
</dbReference>
<dbReference type="AlphaFoldDB" id="A0A9P8VRG5"/>
<evidence type="ECO:0000256" key="3">
    <source>
        <dbReference type="SAM" id="SignalP"/>
    </source>
</evidence>
<dbReference type="OrthoDB" id="416741at2759"/>
<organism evidence="5 6">
    <name type="scientific">Thelonectria olida</name>
    <dbReference type="NCBI Taxonomy" id="1576542"/>
    <lineage>
        <taxon>Eukaryota</taxon>
        <taxon>Fungi</taxon>
        <taxon>Dikarya</taxon>
        <taxon>Ascomycota</taxon>
        <taxon>Pezizomycotina</taxon>
        <taxon>Sordariomycetes</taxon>
        <taxon>Hypocreomycetidae</taxon>
        <taxon>Hypocreales</taxon>
        <taxon>Nectriaceae</taxon>
        <taxon>Thelonectria</taxon>
    </lineage>
</organism>
<dbReference type="GO" id="GO:0030422">
    <property type="term" value="P:siRNA processing"/>
    <property type="evidence" value="ECO:0007669"/>
    <property type="project" value="TreeGrafter"/>
</dbReference>